<dbReference type="EMBL" id="JAYWLU010000014">
    <property type="protein sequence ID" value="MEX3595640.1"/>
    <property type="molecule type" value="Genomic_DNA"/>
</dbReference>
<proteinExistence type="predicted"/>
<dbReference type="CDD" id="cd06588">
    <property type="entry name" value="PhnB_like"/>
    <property type="match status" value="2"/>
</dbReference>
<comment type="caution">
    <text evidence="2">The sequence shown here is derived from an EMBL/GenBank/DDBJ whole genome shotgun (WGS) entry which is preliminary data.</text>
</comment>
<evidence type="ECO:0000259" key="1">
    <source>
        <dbReference type="Pfam" id="PF06983"/>
    </source>
</evidence>
<gene>
    <name evidence="2" type="ORF">VVR66_13035</name>
</gene>
<dbReference type="Gene3D" id="3.10.180.10">
    <property type="entry name" value="2,3-Dihydroxybiphenyl 1,2-Dioxygenase, domain 1"/>
    <property type="match status" value="1"/>
</dbReference>
<feature type="domain" description="PhnB-like" evidence="1">
    <location>
        <begin position="2"/>
        <end position="136"/>
    </location>
</feature>
<name>A0ABV3V4Q2_9MICC</name>
<dbReference type="Proteomes" id="UP001558481">
    <property type="component" value="Unassembled WGS sequence"/>
</dbReference>
<keyword evidence="3" id="KW-1185">Reference proteome</keyword>
<organism evidence="2 3">
    <name type="scientific">Kocuria carniphila</name>
    <dbReference type="NCBI Taxonomy" id="262208"/>
    <lineage>
        <taxon>Bacteria</taxon>
        <taxon>Bacillati</taxon>
        <taxon>Actinomycetota</taxon>
        <taxon>Actinomycetes</taxon>
        <taxon>Micrococcales</taxon>
        <taxon>Micrococcaceae</taxon>
        <taxon>Kocuria</taxon>
    </lineage>
</organism>
<dbReference type="InterPro" id="IPR028973">
    <property type="entry name" value="PhnB-like"/>
</dbReference>
<protein>
    <submittedName>
        <fullName evidence="2">VOC family protein</fullName>
    </submittedName>
</protein>
<dbReference type="RefSeq" id="WP_368629836.1">
    <property type="nucleotide sequence ID" value="NZ_JAYWLU010000014.1"/>
</dbReference>
<dbReference type="InterPro" id="IPR029068">
    <property type="entry name" value="Glyas_Bleomycin-R_OHBP_Dase"/>
</dbReference>
<dbReference type="Pfam" id="PF06983">
    <property type="entry name" value="3-dmu-9_3-mt"/>
    <property type="match status" value="2"/>
</dbReference>
<dbReference type="PANTHER" id="PTHR33990">
    <property type="entry name" value="PROTEIN YJDN-RELATED"/>
    <property type="match status" value="1"/>
</dbReference>
<dbReference type="Gene3D" id="3.30.720.100">
    <property type="match status" value="1"/>
</dbReference>
<reference evidence="2 3" key="1">
    <citation type="journal article" date="2024" name="Fungal Genet. Biol.">
        <title>The porcine skin microbiome exhibits broad fungal antagonism.</title>
        <authorList>
            <person name="De La Cruz K.F."/>
            <person name="Townsend E.C."/>
            <person name="Alex Cheong J.Z."/>
            <person name="Salamzade R."/>
            <person name="Liu A."/>
            <person name="Sandstrom S."/>
            <person name="Davila E."/>
            <person name="Huang L."/>
            <person name="Xu K.H."/>
            <person name="Wu S.Y."/>
            <person name="Meudt J.J."/>
            <person name="Shanmuganayagam D."/>
            <person name="Gibson A.L.F."/>
            <person name="Kalan L.R."/>
        </authorList>
    </citation>
    <scope>NUCLEOTIDE SEQUENCE [LARGE SCALE GENOMIC DNA]</scope>
    <source>
        <strain evidence="2 3">LK2625</strain>
    </source>
</reference>
<feature type="domain" description="PhnB-like" evidence="1">
    <location>
        <begin position="149"/>
        <end position="267"/>
    </location>
</feature>
<dbReference type="Gene3D" id="3.30.720.110">
    <property type="match status" value="1"/>
</dbReference>
<evidence type="ECO:0000313" key="2">
    <source>
        <dbReference type="EMBL" id="MEX3595640.1"/>
    </source>
</evidence>
<sequence length="299" mass="33556">MQKIVPNLWFQGNAAEGVEFYEHALPNSRVVETSNYPTEGLLEFQKPLAGELLTAVLEIDGYLVVLINAGEEFKPNPAISFLVNFDPSRDDDVKATLKGVWDRLSQGGTILMPLDNYPFSEYYGWLQDRYGVSWQLMLTNPEGEPRPFITPSLMFGGKAQNRANEAVNYYIATFNDSALGNFVPYDQQNGPANAGSVMYSDFTLEGQWFSAMDSGVEQDFTFTPGVSLMVNCKDQQEIDRLWEALSVVPEAEQCGWCMDQFGVSWQIAPEGMEELMKQPGAFERMLEMKKLDIDGLRGS</sequence>
<dbReference type="SUPFAM" id="SSF54593">
    <property type="entry name" value="Glyoxalase/Bleomycin resistance protein/Dihydroxybiphenyl dioxygenase"/>
    <property type="match status" value="2"/>
</dbReference>
<accession>A0ABV3V4Q2</accession>
<evidence type="ECO:0000313" key="3">
    <source>
        <dbReference type="Proteomes" id="UP001558481"/>
    </source>
</evidence>